<dbReference type="InterPro" id="IPR036087">
    <property type="entry name" value="Nict_dMeBzImd_PRibTrfase_sf"/>
</dbReference>
<evidence type="ECO:0000256" key="7">
    <source>
        <dbReference type="ARBA" id="ARBA00022676"/>
    </source>
</evidence>
<dbReference type="FunFam" id="3.40.50.10210:FF:000001">
    <property type="entry name" value="Nicotinate-nucleotide--dimethylbenzimidazole phosphoribosyltransferase"/>
    <property type="match status" value="1"/>
</dbReference>
<comment type="similarity">
    <text evidence="3">Belongs to the CobT family.</text>
</comment>
<sequence length="354" mass="37181">MIELETFLAEISSANETAARRAKAHWDNCAKPLGSLGLLEEVIIRMAALKETENICLNKKALAVFCADNGVVRQGVSQSGSEVTAHVTDHLATGRTSVCQMARVAGCRVVPVDVGVFNYPAVKGVLSRRVRNGTEDITQRPAMIREEALQAIEIGISLVKELDADLLATGEMGIGNTTTASAVAAVLLGVSPKEVTGRGAGLSDAGLAKKQAAIETALSLHRPNPKDPVDVLCKVGGLDLAAMCGMFLGGAAYRVPVLADGFISNVAALCAITLCPNAKKAIFASHLSAEPAAKMLEERLALHPVLHAGMRLGEGTGAVAVMPLLDMALTVYNESYTFEECGIDAYQPQQTETC</sequence>
<dbReference type="PANTHER" id="PTHR43463:SF1">
    <property type="entry name" value="NICOTINATE-NUCLEOTIDE--DIMETHYLBENZIMIDAZOLE PHOSPHORIBOSYLTRANSFERASE"/>
    <property type="match status" value="1"/>
</dbReference>
<dbReference type="GO" id="GO:0008939">
    <property type="term" value="F:nicotinate-nucleotide-dimethylbenzimidazole phosphoribosyltransferase activity"/>
    <property type="evidence" value="ECO:0007669"/>
    <property type="project" value="UniProtKB-UniRule"/>
</dbReference>
<dbReference type="InterPro" id="IPR003200">
    <property type="entry name" value="Nict_dMeBzImd_PRibTrfase"/>
</dbReference>
<dbReference type="GO" id="GO:0009236">
    <property type="term" value="P:cobalamin biosynthetic process"/>
    <property type="evidence" value="ECO:0007669"/>
    <property type="project" value="UniProtKB-UniRule"/>
</dbReference>
<reference evidence="11" key="1">
    <citation type="journal article" date="2021" name="PeerJ">
        <title>Extensive microbial diversity within the chicken gut microbiome revealed by metagenomics and culture.</title>
        <authorList>
            <person name="Gilroy R."/>
            <person name="Ravi A."/>
            <person name="Getino M."/>
            <person name="Pursley I."/>
            <person name="Horton D.L."/>
            <person name="Alikhan N.F."/>
            <person name="Baker D."/>
            <person name="Gharbi K."/>
            <person name="Hall N."/>
            <person name="Watson M."/>
            <person name="Adriaenssens E.M."/>
            <person name="Foster-Nyarko E."/>
            <person name="Jarju S."/>
            <person name="Secka A."/>
            <person name="Antonio M."/>
            <person name="Oren A."/>
            <person name="Chaudhuri R.R."/>
            <person name="La Ragione R."/>
            <person name="Hildebrand F."/>
            <person name="Pallen M.J."/>
        </authorList>
    </citation>
    <scope>NUCLEOTIDE SEQUENCE</scope>
    <source>
        <strain evidence="11">ChiBcec8-14828</strain>
    </source>
</reference>
<comment type="function">
    <text evidence="1">Catalyzes the synthesis of alpha-ribazole-5'-phosphate from nicotinate mononucleotide (NAMN) and 5,6-dimethylbenzimidazole (DMB).</text>
</comment>
<dbReference type="InterPro" id="IPR017846">
    <property type="entry name" value="Nict_dMeBzImd_PRibTrfase_bact"/>
</dbReference>
<dbReference type="PANTHER" id="PTHR43463">
    <property type="entry name" value="NICOTINATE-NUCLEOTIDE--DIMETHYLBENZIMIDAZOLE PHOSPHORIBOSYLTRANSFERASE"/>
    <property type="match status" value="1"/>
</dbReference>
<protein>
    <recommendedName>
        <fullName evidence="5 10">Nicotinate-nucleotide--dimethylbenzimidazole phosphoribosyltransferase</fullName>
        <ecNumber evidence="4 10">2.4.2.21</ecNumber>
    </recommendedName>
</protein>
<dbReference type="Pfam" id="PF02277">
    <property type="entry name" value="DBI_PRT"/>
    <property type="match status" value="1"/>
</dbReference>
<comment type="caution">
    <text evidence="11">The sequence shown here is derived from an EMBL/GenBank/DDBJ whole genome shotgun (WGS) entry which is preliminary data.</text>
</comment>
<evidence type="ECO:0000256" key="4">
    <source>
        <dbReference type="ARBA" id="ARBA00011991"/>
    </source>
</evidence>
<evidence type="ECO:0000256" key="9">
    <source>
        <dbReference type="ARBA" id="ARBA00047340"/>
    </source>
</evidence>
<dbReference type="EMBL" id="DWYA01000015">
    <property type="protein sequence ID" value="HJB39082.1"/>
    <property type="molecule type" value="Genomic_DNA"/>
</dbReference>
<dbReference type="SUPFAM" id="SSF52733">
    <property type="entry name" value="Nicotinate mononucleotide:5,6-dimethylbenzimidazole phosphoribosyltransferase (CobT)"/>
    <property type="match status" value="1"/>
</dbReference>
<dbReference type="EC" id="2.4.2.21" evidence="4 10"/>
<comment type="catalytic activity">
    <reaction evidence="9">
        <text>5,6-dimethylbenzimidazole + nicotinate beta-D-ribonucleotide = alpha-ribazole 5'-phosphate + nicotinate + H(+)</text>
        <dbReference type="Rhea" id="RHEA:11196"/>
        <dbReference type="ChEBI" id="CHEBI:15378"/>
        <dbReference type="ChEBI" id="CHEBI:15890"/>
        <dbReference type="ChEBI" id="CHEBI:32544"/>
        <dbReference type="ChEBI" id="CHEBI:57502"/>
        <dbReference type="ChEBI" id="CHEBI:57918"/>
        <dbReference type="EC" id="2.4.2.21"/>
    </reaction>
</comment>
<dbReference type="CDD" id="cd02439">
    <property type="entry name" value="DMB-PRT_CobT"/>
    <property type="match status" value="1"/>
</dbReference>
<gene>
    <name evidence="11" type="primary">cobT</name>
    <name evidence="11" type="ORF">H9943_01645</name>
</gene>
<evidence type="ECO:0000256" key="10">
    <source>
        <dbReference type="NCBIfam" id="TIGR03160"/>
    </source>
</evidence>
<keyword evidence="8 11" id="KW-0808">Transferase</keyword>
<evidence type="ECO:0000256" key="3">
    <source>
        <dbReference type="ARBA" id="ARBA00007110"/>
    </source>
</evidence>
<evidence type="ECO:0000313" key="12">
    <source>
        <dbReference type="Proteomes" id="UP000824209"/>
    </source>
</evidence>
<dbReference type="Proteomes" id="UP000824209">
    <property type="component" value="Unassembled WGS sequence"/>
</dbReference>
<dbReference type="AlphaFoldDB" id="A0A9D2M0S6"/>
<reference evidence="11" key="2">
    <citation type="submission" date="2021-04" db="EMBL/GenBank/DDBJ databases">
        <authorList>
            <person name="Gilroy R."/>
        </authorList>
    </citation>
    <scope>NUCLEOTIDE SEQUENCE</scope>
    <source>
        <strain evidence="11">ChiBcec8-14828</strain>
    </source>
</reference>
<keyword evidence="7 11" id="KW-0328">Glycosyltransferase</keyword>
<evidence type="ECO:0000256" key="5">
    <source>
        <dbReference type="ARBA" id="ARBA00015486"/>
    </source>
</evidence>
<comment type="pathway">
    <text evidence="2">Nucleoside biosynthesis; alpha-ribazole biosynthesis; alpha-ribazole from 5,6-dimethylbenzimidazole: step 1/2.</text>
</comment>
<proteinExistence type="inferred from homology"/>
<evidence type="ECO:0000256" key="6">
    <source>
        <dbReference type="ARBA" id="ARBA00022573"/>
    </source>
</evidence>
<organism evidence="11 12">
    <name type="scientific">Candidatus Ruthenibacterium avium</name>
    <dbReference type="NCBI Taxonomy" id="2838751"/>
    <lineage>
        <taxon>Bacteria</taxon>
        <taxon>Bacillati</taxon>
        <taxon>Bacillota</taxon>
        <taxon>Clostridia</taxon>
        <taxon>Eubacteriales</taxon>
        <taxon>Oscillospiraceae</taxon>
        <taxon>Ruthenibacterium</taxon>
    </lineage>
</organism>
<dbReference type="InterPro" id="IPR023195">
    <property type="entry name" value="Nict_dMeBzImd_PRibTrfase_N"/>
</dbReference>
<accession>A0A9D2M0S6</accession>
<keyword evidence="6" id="KW-0169">Cobalamin biosynthesis</keyword>
<evidence type="ECO:0000256" key="8">
    <source>
        <dbReference type="ARBA" id="ARBA00022679"/>
    </source>
</evidence>
<dbReference type="NCBIfam" id="TIGR03160">
    <property type="entry name" value="cobT_DBIPRT"/>
    <property type="match status" value="1"/>
</dbReference>
<evidence type="ECO:0000256" key="2">
    <source>
        <dbReference type="ARBA" id="ARBA00005049"/>
    </source>
</evidence>
<dbReference type="Gene3D" id="1.10.1610.10">
    <property type="match status" value="1"/>
</dbReference>
<dbReference type="Gene3D" id="3.40.50.10210">
    <property type="match status" value="1"/>
</dbReference>
<dbReference type="NCBIfam" id="NF000996">
    <property type="entry name" value="PRK00105.1"/>
    <property type="match status" value="1"/>
</dbReference>
<evidence type="ECO:0000256" key="1">
    <source>
        <dbReference type="ARBA" id="ARBA00002197"/>
    </source>
</evidence>
<evidence type="ECO:0000313" key="11">
    <source>
        <dbReference type="EMBL" id="HJB39082.1"/>
    </source>
</evidence>
<name>A0A9D2M0S6_9FIRM</name>